<feature type="compositionally biased region" description="Low complexity" evidence="6">
    <location>
        <begin position="114"/>
        <end position="140"/>
    </location>
</feature>
<protein>
    <submittedName>
        <fullName evidence="9">Cytochrome b/b6 domain-containing protein</fullName>
    </submittedName>
</protein>
<dbReference type="Pfam" id="PF01292">
    <property type="entry name" value="Ni_hydr_CYTB"/>
    <property type="match status" value="1"/>
</dbReference>
<feature type="region of interest" description="Disordered" evidence="6">
    <location>
        <begin position="73"/>
        <end position="140"/>
    </location>
</feature>
<organism evidence="9 10">
    <name type="scientific">Leifsonia tongyongensis</name>
    <dbReference type="NCBI Taxonomy" id="1268043"/>
    <lineage>
        <taxon>Bacteria</taxon>
        <taxon>Bacillati</taxon>
        <taxon>Actinomycetota</taxon>
        <taxon>Actinomycetes</taxon>
        <taxon>Micrococcales</taxon>
        <taxon>Microbacteriaceae</taxon>
        <taxon>Leifsonia</taxon>
    </lineage>
</organism>
<dbReference type="Proteomes" id="UP000474967">
    <property type="component" value="Unassembled WGS sequence"/>
</dbReference>
<reference evidence="9 10" key="1">
    <citation type="journal article" date="2014" name="J. Microbiol.">
        <title>Diaminobutyricibacter tongyongensis gen. nov., sp. nov. and Homoserinibacter gongjuensis gen. nov., sp. nov. belong to the family Microbacteriaceae.</title>
        <authorList>
            <person name="Kim S.J."/>
            <person name="Ahn J.H."/>
            <person name="Weon H.Y."/>
            <person name="Hamada M."/>
            <person name="Suzuki K."/>
            <person name="Kwon S.W."/>
        </authorList>
    </citation>
    <scope>NUCLEOTIDE SEQUENCE [LARGE SCALE GENOMIC DNA]</scope>
    <source>
        <strain evidence="9 10">NBRC 108724</strain>
    </source>
</reference>
<dbReference type="PANTHER" id="PTHR30485:SF1">
    <property type="entry name" value="CYTOCHROME YDHU-RELATED"/>
    <property type="match status" value="1"/>
</dbReference>
<proteinExistence type="predicted"/>
<evidence type="ECO:0000313" key="10">
    <source>
        <dbReference type="Proteomes" id="UP000474967"/>
    </source>
</evidence>
<feature type="transmembrane region" description="Helical" evidence="7">
    <location>
        <begin position="416"/>
        <end position="435"/>
    </location>
</feature>
<dbReference type="EMBL" id="JAAGWY010000001">
    <property type="protein sequence ID" value="NEN04599.1"/>
    <property type="molecule type" value="Genomic_DNA"/>
</dbReference>
<dbReference type="RefSeq" id="WP_163287702.1">
    <property type="nucleotide sequence ID" value="NZ_JAAGWY010000001.1"/>
</dbReference>
<comment type="caution">
    <text evidence="9">The sequence shown here is derived from an EMBL/GenBank/DDBJ whole genome shotgun (WGS) entry which is preliminary data.</text>
</comment>
<feature type="transmembrane region" description="Helical" evidence="7">
    <location>
        <begin position="370"/>
        <end position="396"/>
    </location>
</feature>
<dbReference type="InterPro" id="IPR051542">
    <property type="entry name" value="Hydrogenase_cytochrome"/>
</dbReference>
<sequence>MATDSRAVRRGLPRVAGGVPWPPAETAVAEQATVETTVAETAVVEAATAEPVTAEPTTAEPAVVETAVAPPAIRRGLPRTTAPQSQPPVEEAVSAPAIRRGLPRTTVPEPPPTADAAVVTPAASAAEPAAEPAALPAHPVVPSAEPKRYGPFTRLQWVGASAVGVVGLALVVAIVVALARFVASLPSVQDFMATYPGANPLPADAPVGLPAWLGWQHFLNTFFMVLIIRSGLQVRREKRPSVFWSRRNSRRRISLTLWSHQALDILWIANGVVFVILLFATGQWMRVVPTSWAVFPNALSAALQYLTLDWPTENGWVNYNALQQLTYFAVVFLAAPLAIITGVRMSGVWPKRAATLNRLYPVEWARSVHFPVMIFFVVFIVVHVTLVLATGALRNLNHMYAALGSTDPAAYADNPVGFWIFVASLAVIGAGWVAARPLVLAPIARLFGKVSG</sequence>
<keyword evidence="10" id="KW-1185">Reference proteome</keyword>
<accession>A0A6L9XT92</accession>
<keyword evidence="2" id="KW-1003">Cell membrane</keyword>
<dbReference type="GO" id="GO:0022904">
    <property type="term" value="P:respiratory electron transport chain"/>
    <property type="evidence" value="ECO:0007669"/>
    <property type="project" value="InterPro"/>
</dbReference>
<name>A0A6L9XT92_9MICO</name>
<comment type="subcellular location">
    <subcellularLocation>
        <location evidence="1">Cell membrane</location>
        <topology evidence="1">Multi-pass membrane protein</topology>
    </subcellularLocation>
</comment>
<evidence type="ECO:0000256" key="5">
    <source>
        <dbReference type="ARBA" id="ARBA00023136"/>
    </source>
</evidence>
<dbReference type="GO" id="GO:0020037">
    <property type="term" value="F:heme binding"/>
    <property type="evidence" value="ECO:0007669"/>
    <property type="project" value="TreeGrafter"/>
</dbReference>
<gene>
    <name evidence="9" type="ORF">G3T36_01810</name>
</gene>
<feature type="transmembrane region" description="Helical" evidence="7">
    <location>
        <begin position="157"/>
        <end position="182"/>
    </location>
</feature>
<dbReference type="SUPFAM" id="SSF81342">
    <property type="entry name" value="Transmembrane di-heme cytochromes"/>
    <property type="match status" value="1"/>
</dbReference>
<evidence type="ECO:0000259" key="8">
    <source>
        <dbReference type="Pfam" id="PF01292"/>
    </source>
</evidence>
<evidence type="ECO:0000256" key="1">
    <source>
        <dbReference type="ARBA" id="ARBA00004651"/>
    </source>
</evidence>
<dbReference type="GO" id="GO:0005886">
    <property type="term" value="C:plasma membrane"/>
    <property type="evidence" value="ECO:0007669"/>
    <property type="project" value="UniProtKB-SubCell"/>
</dbReference>
<keyword evidence="3 7" id="KW-0812">Transmembrane</keyword>
<evidence type="ECO:0000256" key="2">
    <source>
        <dbReference type="ARBA" id="ARBA00022475"/>
    </source>
</evidence>
<feature type="transmembrane region" description="Helical" evidence="7">
    <location>
        <begin position="212"/>
        <end position="232"/>
    </location>
</feature>
<dbReference type="PANTHER" id="PTHR30485">
    <property type="entry name" value="NI/FE-HYDROGENASE 1 B-TYPE CYTOCHROME SUBUNIT"/>
    <property type="match status" value="1"/>
</dbReference>
<dbReference type="InterPro" id="IPR011577">
    <property type="entry name" value="Cyt_b561_bac/Ni-Hgenase"/>
</dbReference>
<evidence type="ECO:0000256" key="4">
    <source>
        <dbReference type="ARBA" id="ARBA00022989"/>
    </source>
</evidence>
<dbReference type="InterPro" id="IPR016174">
    <property type="entry name" value="Di-haem_cyt_TM"/>
</dbReference>
<dbReference type="Gene3D" id="1.20.950.20">
    <property type="entry name" value="Transmembrane di-heme cytochromes, Chain C"/>
    <property type="match status" value="1"/>
</dbReference>
<feature type="domain" description="Cytochrome b561 bacterial/Ni-hydrogenase" evidence="8">
    <location>
        <begin position="215"/>
        <end position="394"/>
    </location>
</feature>
<evidence type="ECO:0000313" key="9">
    <source>
        <dbReference type="EMBL" id="NEN04599.1"/>
    </source>
</evidence>
<keyword evidence="4 7" id="KW-1133">Transmembrane helix</keyword>
<feature type="region of interest" description="Disordered" evidence="6">
    <location>
        <begin position="1"/>
        <end position="22"/>
    </location>
</feature>
<dbReference type="AlphaFoldDB" id="A0A6L9XT92"/>
<feature type="transmembrane region" description="Helical" evidence="7">
    <location>
        <begin position="325"/>
        <end position="349"/>
    </location>
</feature>
<evidence type="ECO:0000256" key="6">
    <source>
        <dbReference type="SAM" id="MobiDB-lite"/>
    </source>
</evidence>
<dbReference type="GO" id="GO:0009055">
    <property type="term" value="F:electron transfer activity"/>
    <property type="evidence" value="ECO:0007669"/>
    <property type="project" value="InterPro"/>
</dbReference>
<keyword evidence="5 7" id="KW-0472">Membrane</keyword>
<feature type="transmembrane region" description="Helical" evidence="7">
    <location>
        <begin position="253"/>
        <end position="280"/>
    </location>
</feature>
<evidence type="ECO:0000256" key="7">
    <source>
        <dbReference type="SAM" id="Phobius"/>
    </source>
</evidence>
<evidence type="ECO:0000256" key="3">
    <source>
        <dbReference type="ARBA" id="ARBA00022692"/>
    </source>
</evidence>